<evidence type="ECO:0000313" key="7">
    <source>
        <dbReference type="Proteomes" id="UP000198598"/>
    </source>
</evidence>
<keyword evidence="7" id="KW-1185">Reference proteome</keyword>
<dbReference type="OrthoDB" id="668499at2"/>
<dbReference type="Gene3D" id="3.50.50.60">
    <property type="entry name" value="FAD/NAD(P)-binding domain"/>
    <property type="match status" value="1"/>
</dbReference>
<dbReference type="GO" id="GO:0016491">
    <property type="term" value="F:oxidoreductase activity"/>
    <property type="evidence" value="ECO:0007669"/>
    <property type="project" value="UniProtKB-KW"/>
</dbReference>
<keyword evidence="2" id="KW-0479">Metal-binding</keyword>
<dbReference type="AlphaFoldDB" id="A0A1I1M311"/>
<protein>
    <submittedName>
        <fullName evidence="6">FAD dependent oxidoreductase</fullName>
    </submittedName>
</protein>
<organism evidence="6 7">
    <name type="scientific">Spirosoma endophyticum</name>
    <dbReference type="NCBI Taxonomy" id="662367"/>
    <lineage>
        <taxon>Bacteria</taxon>
        <taxon>Pseudomonadati</taxon>
        <taxon>Bacteroidota</taxon>
        <taxon>Cytophagia</taxon>
        <taxon>Cytophagales</taxon>
        <taxon>Cytophagaceae</taxon>
        <taxon>Spirosoma</taxon>
    </lineage>
</organism>
<gene>
    <name evidence="6" type="ORF">SAMN05216167_102337</name>
</gene>
<dbReference type="PANTHER" id="PTHR43498">
    <property type="entry name" value="FERREDOXIN:COB-COM HETERODISULFIDE REDUCTASE SUBUNIT A"/>
    <property type="match status" value="1"/>
</dbReference>
<sequence length="586" mass="64736">MPTTRRNFLKLSGLSSLALTAGIPDIHAGIISPPAEKEYDLIIVGGTPGGIMAAVAASRLGKKSLILERTAHIGGLPANGLGATDIATRGATGGLFLEFVDRIKAHYVEKYGADSQQAKDCSDGYHFEPSVAAKIFDGFLKESPNATVLTMRQFDFEPENLTIQNNRIQGIRVTDRNTKKAETYRGRFFIDATYEGDLIAAAGVPFFLGREGKSEYNEVGAGRVYKYWAGAEGPGSTFQGDNAVQSYNYRLCVTNDPKIRVKIQKPARYNREEYVSMIGDVTTGNYTGVAMTKITDAQKAENLRRAKAGMPPEVLGLPKGIAWLTNMVKLPNGKNDGNNQHHSFISTDLPEENWPYPTSGWEWRDHFAQRLRDYTEGLFYFAQNDSELPEWFRKECSEWGWAKDEYTDNGHFPRQLYVREGRRMKGKYIFKAQDVQPVKPGGRPPLHADSITASHYALDSHAVRKREAGRIHLDGFISYPSAVYTVPFRVIVPDSPLENLLAPVPASATHIGFSTLRMEPCWMALGQAAGTAAALCVQKSQSVHALVIPELQKALLQQKAILVYSKGISPTDPNFDANQLAALNEK</sequence>
<evidence type="ECO:0000256" key="5">
    <source>
        <dbReference type="ARBA" id="ARBA00023014"/>
    </source>
</evidence>
<proteinExistence type="predicted"/>
<dbReference type="PANTHER" id="PTHR43498:SF1">
    <property type="entry name" value="COB--COM HETERODISULFIDE REDUCTASE IRON-SULFUR SUBUNIT A"/>
    <property type="match status" value="1"/>
</dbReference>
<dbReference type="STRING" id="662367.SAMN05216167_102337"/>
<keyword evidence="3" id="KW-0560">Oxidoreductase</keyword>
<keyword evidence="5" id="KW-0411">Iron-sulfur</keyword>
<evidence type="ECO:0000313" key="6">
    <source>
        <dbReference type="EMBL" id="SFC76040.1"/>
    </source>
</evidence>
<dbReference type="InterPro" id="IPR006311">
    <property type="entry name" value="TAT_signal"/>
</dbReference>
<dbReference type="InterPro" id="IPR039650">
    <property type="entry name" value="HdrA-like"/>
</dbReference>
<name>A0A1I1M311_9BACT</name>
<dbReference type="EMBL" id="FOLQ01000002">
    <property type="protein sequence ID" value="SFC76040.1"/>
    <property type="molecule type" value="Genomic_DNA"/>
</dbReference>
<dbReference type="Pfam" id="PF12831">
    <property type="entry name" value="FAD_oxidored"/>
    <property type="match status" value="1"/>
</dbReference>
<evidence type="ECO:0000256" key="3">
    <source>
        <dbReference type="ARBA" id="ARBA00023002"/>
    </source>
</evidence>
<dbReference type="GO" id="GO:0051539">
    <property type="term" value="F:4 iron, 4 sulfur cluster binding"/>
    <property type="evidence" value="ECO:0007669"/>
    <property type="project" value="UniProtKB-KW"/>
</dbReference>
<keyword evidence="4" id="KW-0408">Iron</keyword>
<keyword evidence="1" id="KW-0004">4Fe-4S</keyword>
<evidence type="ECO:0000256" key="4">
    <source>
        <dbReference type="ARBA" id="ARBA00023004"/>
    </source>
</evidence>
<evidence type="ECO:0000256" key="1">
    <source>
        <dbReference type="ARBA" id="ARBA00022485"/>
    </source>
</evidence>
<dbReference type="GO" id="GO:0046872">
    <property type="term" value="F:metal ion binding"/>
    <property type="evidence" value="ECO:0007669"/>
    <property type="project" value="UniProtKB-KW"/>
</dbReference>
<dbReference type="Proteomes" id="UP000198598">
    <property type="component" value="Unassembled WGS sequence"/>
</dbReference>
<dbReference type="InterPro" id="IPR036188">
    <property type="entry name" value="FAD/NAD-bd_sf"/>
</dbReference>
<dbReference type="RefSeq" id="WP_093824257.1">
    <property type="nucleotide sequence ID" value="NZ_FOLQ01000002.1"/>
</dbReference>
<reference evidence="6 7" key="1">
    <citation type="submission" date="2016-10" db="EMBL/GenBank/DDBJ databases">
        <authorList>
            <person name="de Groot N.N."/>
        </authorList>
    </citation>
    <scope>NUCLEOTIDE SEQUENCE [LARGE SCALE GENOMIC DNA]</scope>
    <source>
        <strain evidence="6 7">DSM 26130</strain>
    </source>
</reference>
<accession>A0A1I1M311</accession>
<dbReference type="SUPFAM" id="SSF51905">
    <property type="entry name" value="FAD/NAD(P)-binding domain"/>
    <property type="match status" value="1"/>
</dbReference>
<dbReference type="PROSITE" id="PS51318">
    <property type="entry name" value="TAT"/>
    <property type="match status" value="1"/>
</dbReference>
<evidence type="ECO:0000256" key="2">
    <source>
        <dbReference type="ARBA" id="ARBA00022723"/>
    </source>
</evidence>